<comment type="caution">
    <text evidence="2">The sequence shown here is derived from an EMBL/GenBank/DDBJ whole genome shotgun (WGS) entry which is preliminary data.</text>
</comment>
<reference evidence="2" key="1">
    <citation type="submission" date="2021-02" db="EMBL/GenBank/DDBJ databases">
        <authorList>
            <person name="Dougan E. K."/>
            <person name="Rhodes N."/>
            <person name="Thang M."/>
            <person name="Chan C."/>
        </authorList>
    </citation>
    <scope>NUCLEOTIDE SEQUENCE</scope>
</reference>
<evidence type="ECO:0000313" key="2">
    <source>
        <dbReference type="EMBL" id="CAE7208897.1"/>
    </source>
</evidence>
<sequence>MVFMFARRRGRDAFRSALPKSLCWLGTSLLTNHVLEQLWPHVLDNTVPSQYDLNISDDAFVASVHFMHRRCLRGQSILAVNVEERTWFFSDADQLTDEQALFLRILRGCSTRSVTVEACCRCDLWLKCEIRQWSSAALDLLQQFWQLCFDLNLGVLIGDLRSDPLVCSLRKHHLSCLHDTARTWLVRHRIPLENWTLFPVDPSEVPQQAAVAARAARWNFRGSATSVTAPTAPDAPTAPASVQSD</sequence>
<evidence type="ECO:0000256" key="1">
    <source>
        <dbReference type="SAM" id="MobiDB-lite"/>
    </source>
</evidence>
<name>A0A812JHZ2_9DINO</name>
<evidence type="ECO:0000313" key="3">
    <source>
        <dbReference type="Proteomes" id="UP000604046"/>
    </source>
</evidence>
<accession>A0A812JHZ2</accession>
<proteinExistence type="predicted"/>
<dbReference type="EMBL" id="CAJNDS010000465">
    <property type="protein sequence ID" value="CAE7208897.1"/>
    <property type="molecule type" value="Genomic_DNA"/>
</dbReference>
<dbReference type="Proteomes" id="UP000604046">
    <property type="component" value="Unassembled WGS sequence"/>
</dbReference>
<keyword evidence="3" id="KW-1185">Reference proteome</keyword>
<organism evidence="2 3">
    <name type="scientific">Symbiodinium natans</name>
    <dbReference type="NCBI Taxonomy" id="878477"/>
    <lineage>
        <taxon>Eukaryota</taxon>
        <taxon>Sar</taxon>
        <taxon>Alveolata</taxon>
        <taxon>Dinophyceae</taxon>
        <taxon>Suessiales</taxon>
        <taxon>Symbiodiniaceae</taxon>
        <taxon>Symbiodinium</taxon>
    </lineage>
</organism>
<gene>
    <name evidence="2" type="ORF">SNAT2548_LOCUS6850</name>
</gene>
<dbReference type="AlphaFoldDB" id="A0A812JHZ2"/>
<protein>
    <submittedName>
        <fullName evidence="2">Uncharacterized protein</fullName>
    </submittedName>
</protein>
<feature type="region of interest" description="Disordered" evidence="1">
    <location>
        <begin position="225"/>
        <end position="245"/>
    </location>
</feature>